<evidence type="ECO:0000256" key="1">
    <source>
        <dbReference type="ARBA" id="ARBA00004967"/>
    </source>
</evidence>
<dbReference type="EC" id="6.3.4.5" evidence="3 9"/>
<dbReference type="PANTHER" id="PTHR11587:SF2">
    <property type="entry name" value="ARGININOSUCCINATE SYNTHASE"/>
    <property type="match status" value="1"/>
</dbReference>
<evidence type="ECO:0000256" key="6">
    <source>
        <dbReference type="ARBA" id="ARBA00022605"/>
    </source>
</evidence>
<dbReference type="GO" id="GO:0000050">
    <property type="term" value="P:urea cycle"/>
    <property type="evidence" value="ECO:0007669"/>
    <property type="project" value="TreeGrafter"/>
</dbReference>
<dbReference type="InterPro" id="IPR014729">
    <property type="entry name" value="Rossmann-like_a/b/a_fold"/>
</dbReference>
<evidence type="ECO:0000259" key="10">
    <source>
        <dbReference type="Pfam" id="PF00764"/>
    </source>
</evidence>
<dbReference type="CDD" id="cd01999">
    <property type="entry name" value="ASS"/>
    <property type="match status" value="1"/>
</dbReference>
<dbReference type="FunFam" id="3.40.50.620:FF:000019">
    <property type="entry name" value="Argininosuccinate synthase"/>
    <property type="match status" value="1"/>
</dbReference>
<dbReference type="Gene3D" id="3.40.50.620">
    <property type="entry name" value="HUPs"/>
    <property type="match status" value="1"/>
</dbReference>
<evidence type="ECO:0000256" key="3">
    <source>
        <dbReference type="ARBA" id="ARBA00012286"/>
    </source>
</evidence>
<keyword evidence="8 9" id="KW-0067">ATP-binding</keyword>
<sequence>MSREKVVLAYSGGLDTSVILKWLDLKGYDVIAYVADLGQRDDFKAIEEKAYKSGAKEFYVVDLKDYFVRDFVFTAIKFNAVYEGRYLMGTSLARPVIAKGMVDIARKTGAKYIAHGATGKGNDQVRFELSAAALYPELKAIVPWRDPEFFNVIKGRKEAMDFAREHGIPIKATADKPWSSDENLMHISFEAGILEDPAMRPPKDMFELTTDPVDATNEPEQIEIEFEKGVPVKVNGKAYSPAELLKVVNALGSKHGIGRVDMVESRYVGMKSRGVYETPGATILMAAHRDLEGLTLDGSLINLKDTLMPRFSQLVYAGYWFTHEMECLRTFLEKTQEFVTGKVRLELYKGNVYYIGRESEYSLYDKLVVSMDDDLGAYNQTDATGFIKLHALPIKAHAKRLAKFGKNIIG</sequence>
<feature type="binding site" evidence="9">
    <location>
        <begin position="9"/>
        <end position="17"/>
    </location>
    <ligand>
        <name>ATP</name>
        <dbReference type="ChEBI" id="CHEBI:30616"/>
    </ligand>
</feature>
<feature type="binding site" evidence="9">
    <location>
        <position position="122"/>
    </location>
    <ligand>
        <name>L-aspartate</name>
        <dbReference type="ChEBI" id="CHEBI:29991"/>
    </ligand>
</feature>
<keyword evidence="6 9" id="KW-0028">Amino-acid biosynthesis</keyword>
<evidence type="ECO:0000256" key="7">
    <source>
        <dbReference type="ARBA" id="ARBA00022741"/>
    </source>
</evidence>
<dbReference type="PANTHER" id="PTHR11587">
    <property type="entry name" value="ARGININOSUCCINATE SYNTHASE"/>
    <property type="match status" value="1"/>
</dbReference>
<protein>
    <recommendedName>
        <fullName evidence="3 9">Argininosuccinate synthase</fullName>
        <ecNumber evidence="3 9">6.3.4.5</ecNumber>
    </recommendedName>
    <alternativeName>
        <fullName evidence="9">Citrulline--aspartate ligase</fullName>
    </alternativeName>
</protein>
<evidence type="ECO:0000259" key="11">
    <source>
        <dbReference type="Pfam" id="PF20979"/>
    </source>
</evidence>
<evidence type="ECO:0000256" key="2">
    <source>
        <dbReference type="ARBA" id="ARBA00011881"/>
    </source>
</evidence>
<dbReference type="NCBIfam" id="TIGR00032">
    <property type="entry name" value="argG"/>
    <property type="match status" value="1"/>
</dbReference>
<dbReference type="InterPro" id="IPR048268">
    <property type="entry name" value="Arginosuc_syn_C"/>
</dbReference>
<feature type="binding site" evidence="9">
    <location>
        <position position="276"/>
    </location>
    <ligand>
        <name>L-citrulline</name>
        <dbReference type="ChEBI" id="CHEBI:57743"/>
    </ligand>
</feature>
<dbReference type="AlphaFoldDB" id="A0A2J6WN78"/>
<dbReference type="UniPathway" id="UPA00068">
    <property type="reaction ID" value="UER00113"/>
</dbReference>
<evidence type="ECO:0000256" key="8">
    <source>
        <dbReference type="ARBA" id="ARBA00022840"/>
    </source>
</evidence>
<evidence type="ECO:0000256" key="5">
    <source>
        <dbReference type="ARBA" id="ARBA00022598"/>
    </source>
</evidence>
<dbReference type="RefSeq" id="WP_424605382.1">
    <property type="nucleotide sequence ID" value="NZ_JBNAVA010000004.1"/>
</dbReference>
<comment type="subunit">
    <text evidence="2 9">Homotetramer.</text>
</comment>
<dbReference type="GO" id="GO:0004055">
    <property type="term" value="F:argininosuccinate synthase activity"/>
    <property type="evidence" value="ECO:0007669"/>
    <property type="project" value="UniProtKB-UniRule"/>
</dbReference>
<dbReference type="InterPro" id="IPR048267">
    <property type="entry name" value="Arginosuc_syn_N"/>
</dbReference>
<dbReference type="Proteomes" id="UP000242881">
    <property type="component" value="Unassembled WGS sequence"/>
</dbReference>
<feature type="binding site" evidence="9">
    <location>
        <position position="35"/>
    </location>
    <ligand>
        <name>ATP</name>
        <dbReference type="ChEBI" id="CHEBI:30616"/>
    </ligand>
</feature>
<evidence type="ECO:0000313" key="13">
    <source>
        <dbReference type="Proteomes" id="UP000242881"/>
    </source>
</evidence>
<dbReference type="Gene3D" id="3.90.1260.10">
    <property type="entry name" value="Argininosuccinate synthetase, chain A, domain 2"/>
    <property type="match status" value="1"/>
</dbReference>
<keyword evidence="9" id="KW-0963">Cytoplasm</keyword>
<comment type="pathway">
    <text evidence="1 9">Amino-acid biosynthesis; L-arginine biosynthesis; L-arginine from L-ornithine and carbamoyl phosphate: step 2/3.</text>
</comment>
<feature type="binding site" evidence="9">
    <location>
        <position position="126"/>
    </location>
    <ligand>
        <name>L-citrulline</name>
        <dbReference type="ChEBI" id="CHEBI:57743"/>
    </ligand>
</feature>
<name>A0A2J6WN78_9BACT</name>
<evidence type="ECO:0000256" key="4">
    <source>
        <dbReference type="ARBA" id="ARBA00022571"/>
    </source>
</evidence>
<feature type="binding site" evidence="9">
    <location>
        <position position="118"/>
    </location>
    <ligand>
        <name>L-aspartate</name>
        <dbReference type="ChEBI" id="CHEBI:29991"/>
    </ligand>
</feature>
<organism evidence="12 13">
    <name type="scientific">Calditerrivibrio nitroreducens</name>
    <dbReference type="NCBI Taxonomy" id="477976"/>
    <lineage>
        <taxon>Bacteria</taxon>
        <taxon>Pseudomonadati</taxon>
        <taxon>Deferribacterota</taxon>
        <taxon>Deferribacteres</taxon>
        <taxon>Deferribacterales</taxon>
        <taxon>Calditerrivibrionaceae</taxon>
    </lineage>
</organism>
<dbReference type="InterPro" id="IPR001518">
    <property type="entry name" value="Arginosuc_synth"/>
</dbReference>
<feature type="domain" description="Arginosuccinate synthase C-terminal" evidence="11">
    <location>
        <begin position="178"/>
        <end position="396"/>
    </location>
</feature>
<dbReference type="FunFam" id="3.90.1260.10:FF:000007">
    <property type="entry name" value="Argininosuccinate synthase"/>
    <property type="match status" value="1"/>
</dbReference>
<dbReference type="InterPro" id="IPR024074">
    <property type="entry name" value="AS_cat/multimer_dom_body"/>
</dbReference>
<dbReference type="GO" id="GO:0005737">
    <property type="term" value="C:cytoplasm"/>
    <property type="evidence" value="ECO:0007669"/>
    <property type="project" value="UniProtKB-SubCell"/>
</dbReference>
<dbReference type="GO" id="GO:0000053">
    <property type="term" value="P:argininosuccinate metabolic process"/>
    <property type="evidence" value="ECO:0007669"/>
    <property type="project" value="TreeGrafter"/>
</dbReference>
<feature type="binding site" evidence="9">
    <location>
        <position position="91"/>
    </location>
    <ligand>
        <name>L-citrulline</name>
        <dbReference type="ChEBI" id="CHEBI:57743"/>
    </ligand>
</feature>
<evidence type="ECO:0000313" key="12">
    <source>
        <dbReference type="EMBL" id="PMP71820.1"/>
    </source>
</evidence>
<dbReference type="SUPFAM" id="SSF52402">
    <property type="entry name" value="Adenine nucleotide alpha hydrolases-like"/>
    <property type="match status" value="1"/>
</dbReference>
<keyword evidence="5 9" id="KW-0436">Ligase</keyword>
<evidence type="ECO:0000256" key="9">
    <source>
        <dbReference type="HAMAP-Rule" id="MF_00005"/>
    </source>
</evidence>
<dbReference type="InterPro" id="IPR018223">
    <property type="entry name" value="Arginosuc_synth_CS"/>
</dbReference>
<dbReference type="GO" id="GO:0006526">
    <property type="term" value="P:L-arginine biosynthetic process"/>
    <property type="evidence" value="ECO:0007669"/>
    <property type="project" value="UniProtKB-UniRule"/>
</dbReference>
<dbReference type="GO" id="GO:0005524">
    <property type="term" value="F:ATP binding"/>
    <property type="evidence" value="ECO:0007669"/>
    <property type="project" value="UniProtKB-UniRule"/>
</dbReference>
<dbReference type="Pfam" id="PF20979">
    <property type="entry name" value="Arginosuc_syn_C"/>
    <property type="match status" value="1"/>
</dbReference>
<comment type="subcellular location">
    <subcellularLocation>
        <location evidence="9">Cytoplasm</location>
    </subcellularLocation>
</comment>
<dbReference type="NCBIfam" id="NF001770">
    <property type="entry name" value="PRK00509.1"/>
    <property type="match status" value="1"/>
</dbReference>
<dbReference type="InterPro" id="IPR023434">
    <property type="entry name" value="Arginosuc_synth_type_1_subfam"/>
</dbReference>
<dbReference type="HAMAP" id="MF_00005">
    <property type="entry name" value="Arg_succ_synth_type1"/>
    <property type="match status" value="1"/>
</dbReference>
<dbReference type="PROSITE" id="PS00564">
    <property type="entry name" value="ARGININOSUCCIN_SYN_1"/>
    <property type="match status" value="1"/>
</dbReference>
<feature type="binding site" evidence="9">
    <location>
        <position position="116"/>
    </location>
    <ligand>
        <name>ATP</name>
        <dbReference type="ChEBI" id="CHEBI:30616"/>
    </ligand>
</feature>
<feature type="domain" description="Arginosuccinate synthase-like N-terminal" evidence="10">
    <location>
        <begin position="5"/>
        <end position="169"/>
    </location>
</feature>
<comment type="similarity">
    <text evidence="9">Belongs to the argininosuccinate synthase family. Type 1 subfamily.</text>
</comment>
<feature type="binding site" evidence="9">
    <location>
        <position position="179"/>
    </location>
    <ligand>
        <name>L-citrulline</name>
        <dbReference type="ChEBI" id="CHEBI:57743"/>
    </ligand>
</feature>
<accession>A0A2J6WN78</accession>
<reference evidence="12 13" key="1">
    <citation type="submission" date="2018-01" db="EMBL/GenBank/DDBJ databases">
        <title>Metagenomic assembled genomes from two thermal pools in the Uzon Caldera, Kamchatka, Russia.</title>
        <authorList>
            <person name="Wilkins L."/>
            <person name="Ettinger C."/>
        </authorList>
    </citation>
    <scope>NUCLEOTIDE SEQUENCE [LARGE SCALE GENOMIC DNA]</scope>
    <source>
        <strain evidence="12">ZAV-05</strain>
    </source>
</reference>
<feature type="binding site" evidence="9">
    <location>
        <position position="123"/>
    </location>
    <ligand>
        <name>L-aspartate</name>
        <dbReference type="ChEBI" id="CHEBI:29991"/>
    </ligand>
</feature>
<gene>
    <name evidence="9" type="primary">argG</name>
    <name evidence="12" type="ORF">C0187_03095</name>
</gene>
<dbReference type="EMBL" id="PNIN01000034">
    <property type="protein sequence ID" value="PMP71820.1"/>
    <property type="molecule type" value="Genomic_DNA"/>
</dbReference>
<feature type="binding site" evidence="9">
    <location>
        <position position="122"/>
    </location>
    <ligand>
        <name>L-citrulline</name>
        <dbReference type="ChEBI" id="CHEBI:57743"/>
    </ligand>
</feature>
<feature type="binding site" evidence="9">
    <location>
        <position position="188"/>
    </location>
    <ligand>
        <name>L-citrulline</name>
        <dbReference type="ChEBI" id="CHEBI:57743"/>
    </ligand>
</feature>
<dbReference type="Pfam" id="PF00764">
    <property type="entry name" value="Arginosuc_synth"/>
    <property type="match status" value="1"/>
</dbReference>
<dbReference type="SUPFAM" id="SSF69864">
    <property type="entry name" value="Argininosuccinate synthetase, C-terminal domain"/>
    <property type="match status" value="1"/>
</dbReference>
<dbReference type="PROSITE" id="PS00565">
    <property type="entry name" value="ARGININOSUCCIN_SYN_2"/>
    <property type="match status" value="1"/>
</dbReference>
<comment type="caution">
    <text evidence="12">The sequence shown here is derived from an EMBL/GenBank/DDBJ whole genome shotgun (WGS) entry which is preliminary data.</text>
</comment>
<comment type="catalytic activity">
    <reaction evidence="9">
        <text>L-citrulline + L-aspartate + ATP = 2-(N(omega)-L-arginino)succinate + AMP + diphosphate + H(+)</text>
        <dbReference type="Rhea" id="RHEA:10932"/>
        <dbReference type="ChEBI" id="CHEBI:15378"/>
        <dbReference type="ChEBI" id="CHEBI:29991"/>
        <dbReference type="ChEBI" id="CHEBI:30616"/>
        <dbReference type="ChEBI" id="CHEBI:33019"/>
        <dbReference type="ChEBI" id="CHEBI:57472"/>
        <dbReference type="ChEBI" id="CHEBI:57743"/>
        <dbReference type="ChEBI" id="CHEBI:456215"/>
        <dbReference type="EC" id="6.3.4.5"/>
    </reaction>
</comment>
<feature type="binding site" evidence="9">
    <location>
        <position position="86"/>
    </location>
    <ligand>
        <name>L-citrulline</name>
        <dbReference type="ChEBI" id="CHEBI:57743"/>
    </ligand>
</feature>
<keyword evidence="4 9" id="KW-0055">Arginine biosynthesis</keyword>
<proteinExistence type="inferred from homology"/>
<feature type="binding site" evidence="9">
    <location>
        <position position="264"/>
    </location>
    <ligand>
        <name>L-citrulline</name>
        <dbReference type="ChEBI" id="CHEBI:57743"/>
    </ligand>
</feature>
<keyword evidence="7 9" id="KW-0547">Nucleotide-binding</keyword>